<sequence length="394" mass="44402">MKVSVCLVCLKTSEDDPTSDWRCGPPLLNKFFKFSENYLKISAVTTKELLRSLSDDENGGELTFCEKCELSVITPICQVYLQLLSTRLRLSWELEQLAKLLKNSDFISDSLTDEIGVNNISQLEGFRKLLTANCQLKRREVMPSVLAKRLIMTPRLLEFGLHEEVLDNLAGVLESGSDCSEEVPSTSLKTEMELYDDQDDDADEDGDAFDPLSLDGFDSLDLPCNNGDDETGLVGSVETTTNADSIDGHEIEANVIKLEFHRSPNTQPLFENEDNEGTRDNEEFMFLSDPPSNPDPNQPQSGLFKQKCQSCVKVFDTEHGLQAHYDYHHQRYTCAPCGKIYAGKKYFQKHINSSHQQQDIIASNERVSFGLRLHTLVILKPLSEEQTPTIVNFK</sequence>
<evidence type="ECO:0000313" key="3">
    <source>
        <dbReference type="EMBL" id="ODM89362.1"/>
    </source>
</evidence>
<dbReference type="InterPro" id="IPR013087">
    <property type="entry name" value="Znf_C2H2_type"/>
</dbReference>
<organism evidence="3 4">
    <name type="scientific">Orchesella cincta</name>
    <name type="common">Springtail</name>
    <name type="synonym">Podura cincta</name>
    <dbReference type="NCBI Taxonomy" id="48709"/>
    <lineage>
        <taxon>Eukaryota</taxon>
        <taxon>Metazoa</taxon>
        <taxon>Ecdysozoa</taxon>
        <taxon>Arthropoda</taxon>
        <taxon>Hexapoda</taxon>
        <taxon>Collembola</taxon>
        <taxon>Entomobryomorpha</taxon>
        <taxon>Entomobryoidea</taxon>
        <taxon>Orchesellidae</taxon>
        <taxon>Orchesellinae</taxon>
        <taxon>Orchesella</taxon>
    </lineage>
</organism>
<reference evidence="3 4" key="1">
    <citation type="journal article" date="2016" name="Genome Biol. Evol.">
        <title>Gene Family Evolution Reflects Adaptation to Soil Environmental Stressors in the Genome of the Collembolan Orchesella cincta.</title>
        <authorList>
            <person name="Faddeeva-Vakhrusheva A."/>
            <person name="Derks M.F."/>
            <person name="Anvar S.Y."/>
            <person name="Agamennone V."/>
            <person name="Suring W."/>
            <person name="Smit S."/>
            <person name="van Straalen N.M."/>
            <person name="Roelofs D."/>
        </authorList>
    </citation>
    <scope>NUCLEOTIDE SEQUENCE [LARGE SCALE GENOMIC DNA]</scope>
    <source>
        <tissue evidence="3">Mixed pool</tissue>
    </source>
</reference>
<keyword evidence="1" id="KW-0863">Zinc-finger</keyword>
<accession>A0A1D2M8V1</accession>
<name>A0A1D2M8V1_ORCCI</name>
<keyword evidence="4" id="KW-1185">Reference proteome</keyword>
<evidence type="ECO:0000259" key="2">
    <source>
        <dbReference type="PROSITE" id="PS50157"/>
    </source>
</evidence>
<dbReference type="SMART" id="SM00355">
    <property type="entry name" value="ZnF_C2H2"/>
    <property type="match status" value="2"/>
</dbReference>
<dbReference type="EMBL" id="LJIJ01002700">
    <property type="protein sequence ID" value="ODM89362.1"/>
    <property type="molecule type" value="Genomic_DNA"/>
</dbReference>
<dbReference type="GO" id="GO:0008270">
    <property type="term" value="F:zinc ion binding"/>
    <property type="evidence" value="ECO:0007669"/>
    <property type="project" value="UniProtKB-KW"/>
</dbReference>
<proteinExistence type="predicted"/>
<dbReference type="Proteomes" id="UP000094527">
    <property type="component" value="Unassembled WGS sequence"/>
</dbReference>
<evidence type="ECO:0000256" key="1">
    <source>
        <dbReference type="PROSITE-ProRule" id="PRU00042"/>
    </source>
</evidence>
<comment type="caution">
    <text evidence="3">The sequence shown here is derived from an EMBL/GenBank/DDBJ whole genome shotgun (WGS) entry which is preliminary data.</text>
</comment>
<feature type="domain" description="C2H2-type" evidence="2">
    <location>
        <begin position="332"/>
        <end position="360"/>
    </location>
</feature>
<dbReference type="PROSITE" id="PS50157">
    <property type="entry name" value="ZINC_FINGER_C2H2_2"/>
    <property type="match status" value="1"/>
</dbReference>
<protein>
    <submittedName>
        <fullName evidence="3">Sal-like protein 4</fullName>
    </submittedName>
</protein>
<keyword evidence="1" id="KW-0479">Metal-binding</keyword>
<dbReference type="AlphaFoldDB" id="A0A1D2M8V1"/>
<dbReference type="PROSITE" id="PS00028">
    <property type="entry name" value="ZINC_FINGER_C2H2_1"/>
    <property type="match status" value="2"/>
</dbReference>
<dbReference type="OrthoDB" id="203599at2759"/>
<keyword evidence="1" id="KW-0862">Zinc</keyword>
<gene>
    <name evidence="3" type="ORF">Ocin01_17320</name>
</gene>
<dbReference type="Gene3D" id="3.30.160.60">
    <property type="entry name" value="Classic Zinc Finger"/>
    <property type="match status" value="1"/>
</dbReference>
<evidence type="ECO:0000313" key="4">
    <source>
        <dbReference type="Proteomes" id="UP000094527"/>
    </source>
</evidence>